<dbReference type="GO" id="GO:0006508">
    <property type="term" value="P:proteolysis"/>
    <property type="evidence" value="ECO:0007669"/>
    <property type="project" value="InterPro"/>
</dbReference>
<dbReference type="EMBL" id="UINC01075476">
    <property type="protein sequence ID" value="SVC13695.1"/>
    <property type="molecule type" value="Genomic_DNA"/>
</dbReference>
<dbReference type="PANTHER" id="PTHR43421">
    <property type="entry name" value="METALLOPROTEASE PMBA"/>
    <property type="match status" value="1"/>
</dbReference>
<dbReference type="GO" id="GO:0005829">
    <property type="term" value="C:cytosol"/>
    <property type="evidence" value="ECO:0007669"/>
    <property type="project" value="TreeGrafter"/>
</dbReference>
<reference evidence="1" key="1">
    <citation type="submission" date="2018-05" db="EMBL/GenBank/DDBJ databases">
        <authorList>
            <person name="Lanie J.A."/>
            <person name="Ng W.-L."/>
            <person name="Kazmierczak K.M."/>
            <person name="Andrzejewski T.M."/>
            <person name="Davidsen T.M."/>
            <person name="Wayne K.J."/>
            <person name="Tettelin H."/>
            <person name="Glass J.I."/>
            <person name="Rusch D."/>
            <person name="Podicherti R."/>
            <person name="Tsui H.-C.T."/>
            <person name="Winkler M.E."/>
        </authorList>
    </citation>
    <scope>NUCLEOTIDE SEQUENCE</scope>
</reference>
<sequence length="253" mass="28332">MDLKDSLSYALDRASKLGADKVEGAINKSEKKELNIEAGKMSLFRTTFQTSLSIEAIKDSKQGSISINKIDKKSIDSSIELLISNVKSSQPDKDHDISGIQDSEVFNKGSLKPDLNLMYDKLDEFNNYVKDKHQKIILEAAILDHTSNTSHIMNTNGVDFQINKGAYNFSPMFTAKDGEKTSSFNYTYFSALELNEKIQNKSYLSEILRQTEEQVNTFSLKDKFVGTIIVTPHCLPDFLSFIQSSISDTAIIS</sequence>
<organism evidence="1">
    <name type="scientific">marine metagenome</name>
    <dbReference type="NCBI Taxonomy" id="408172"/>
    <lineage>
        <taxon>unclassified sequences</taxon>
        <taxon>metagenomes</taxon>
        <taxon>ecological metagenomes</taxon>
    </lineage>
</organism>
<protein>
    <recommendedName>
        <fullName evidence="2">TldD/PmbA family protein</fullName>
    </recommendedName>
</protein>
<dbReference type="PANTHER" id="PTHR43421:SF1">
    <property type="entry name" value="METALLOPROTEASE PMBA"/>
    <property type="match status" value="1"/>
</dbReference>
<gene>
    <name evidence="1" type="ORF">METZ01_LOCUS266549</name>
</gene>
<dbReference type="AlphaFoldDB" id="A0A382JPU0"/>
<evidence type="ECO:0008006" key="2">
    <source>
        <dbReference type="Google" id="ProtNLM"/>
    </source>
</evidence>
<dbReference type="SUPFAM" id="SSF111283">
    <property type="entry name" value="Putative modulator of DNA gyrase, PmbA/TldD"/>
    <property type="match status" value="1"/>
</dbReference>
<dbReference type="Gene3D" id="3.30.2290.10">
    <property type="entry name" value="PmbA/TldD superfamily"/>
    <property type="match status" value="1"/>
</dbReference>
<dbReference type="InterPro" id="IPR035068">
    <property type="entry name" value="TldD/PmbA_N"/>
</dbReference>
<evidence type="ECO:0000313" key="1">
    <source>
        <dbReference type="EMBL" id="SVC13695.1"/>
    </source>
</evidence>
<proteinExistence type="predicted"/>
<name>A0A382JPU0_9ZZZZ</name>
<dbReference type="InterPro" id="IPR047657">
    <property type="entry name" value="PmbA"/>
</dbReference>
<accession>A0A382JPU0</accession>
<dbReference type="InterPro" id="IPR036059">
    <property type="entry name" value="TldD/PmbA_sf"/>
</dbReference>
<feature type="non-terminal residue" evidence="1">
    <location>
        <position position="253"/>
    </location>
</feature>
<dbReference type="GO" id="GO:0008237">
    <property type="term" value="F:metallopeptidase activity"/>
    <property type="evidence" value="ECO:0007669"/>
    <property type="project" value="InterPro"/>
</dbReference>